<proteinExistence type="predicted"/>
<protein>
    <submittedName>
        <fullName evidence="1">Uncharacterized protein</fullName>
    </submittedName>
</protein>
<dbReference type="RefSeq" id="WP_168571318.1">
    <property type="nucleotide sequence ID" value="NZ_CP051167.1"/>
</dbReference>
<evidence type="ECO:0000313" key="2">
    <source>
        <dbReference type="Proteomes" id="UP000500857"/>
    </source>
</evidence>
<dbReference type="EMBL" id="CP051167">
    <property type="protein sequence ID" value="QIZ73172.1"/>
    <property type="molecule type" value="Genomic_DNA"/>
</dbReference>
<accession>A0A6H1U2S6</accession>
<evidence type="ECO:0000313" key="1">
    <source>
        <dbReference type="EMBL" id="QIZ73172.1"/>
    </source>
</evidence>
<organism evidence="1 2">
    <name type="scientific">Oxynema aestuarii AP17</name>
    <dbReference type="NCBI Taxonomy" id="2064643"/>
    <lineage>
        <taxon>Bacteria</taxon>
        <taxon>Bacillati</taxon>
        <taxon>Cyanobacteriota</taxon>
        <taxon>Cyanophyceae</taxon>
        <taxon>Oscillatoriophycideae</taxon>
        <taxon>Oscillatoriales</taxon>
        <taxon>Oscillatoriaceae</taxon>
        <taxon>Oxynema</taxon>
        <taxon>Oxynema aestuarii</taxon>
    </lineage>
</organism>
<dbReference type="Proteomes" id="UP000500857">
    <property type="component" value="Chromosome"/>
</dbReference>
<dbReference type="KEGG" id="oxy:HCG48_23340"/>
<gene>
    <name evidence="1" type="ORF">HCG48_23340</name>
</gene>
<keyword evidence="2" id="KW-1185">Reference proteome</keyword>
<sequence>MSRNVTHALREGLQEILHRGVTVPVGDRPVREARSYSFHLTHPGERVGAIAVSTPSIFADLVQTIGAISGRQNDRLVRHYRSSETTTPPLAFSSISLRDRDGIDPLKEVLLKLNPSKDGDRAAAIALNSPTPILQGLIRDDRLHFNLFVDRADLSNSSLASFHFICSILQGAIAAWTDTQIGECCYFIGSAFIDESKAESIRHDLAHFKPKTVYEFGFQASQLTTEFSQLDRHLDRWFLLEEKMRSGDRNLDGELLDFPDPFLSESLQLLYVYNRYRHGDGDRAIARQLEKLPTTDLKIAAIDYFSQIFQGQDRWEKSLNFTSREREYFEYLWKPEPAVETYSFADIFNLLGILHYKKTLVYKNSWKKHGEALGVFAGISRKYDRLETMFTENVKPTADESILDTFADLAVYSTKYLTYLAEHYPEIFRDFLQPYEKAEPLETYWYNEGFDPMQQILIERYGRSPEIHSLETYRDCYEGIKTAYRELENMFVNRDWRVGDPRKCSLAADLAMISIHYLVLASHREPESMAQFAMAIENL</sequence>
<name>A0A6H1U2S6_9CYAN</name>
<reference evidence="1 2" key="1">
    <citation type="submission" date="2020-04" db="EMBL/GenBank/DDBJ databases">
        <authorList>
            <person name="Basu S."/>
            <person name="Maruthanayagam V."/>
            <person name="Chakraborty S."/>
            <person name="Pramanik A."/>
            <person name="Mukherjee J."/>
            <person name="Brink B."/>
        </authorList>
    </citation>
    <scope>NUCLEOTIDE SEQUENCE [LARGE SCALE GENOMIC DNA]</scope>
    <source>
        <strain evidence="1 2">AP17</strain>
    </source>
</reference>
<dbReference type="AlphaFoldDB" id="A0A6H1U2S6"/>